<dbReference type="Gene3D" id="3.40.50.1010">
    <property type="entry name" value="5'-nuclease"/>
    <property type="match status" value="1"/>
</dbReference>
<name>A0A7C1GQ66_9CREN</name>
<dbReference type="SUPFAM" id="SSF88723">
    <property type="entry name" value="PIN domain-like"/>
    <property type="match status" value="1"/>
</dbReference>
<dbReference type="PANTHER" id="PTHR33653:SF1">
    <property type="entry name" value="RIBONUCLEASE VAPC2"/>
    <property type="match status" value="1"/>
</dbReference>
<organism evidence="10">
    <name type="scientific">Thermofilum adornatum</name>
    <dbReference type="NCBI Taxonomy" id="1365176"/>
    <lineage>
        <taxon>Archaea</taxon>
        <taxon>Thermoproteota</taxon>
        <taxon>Thermoprotei</taxon>
        <taxon>Thermofilales</taxon>
        <taxon>Thermofilaceae</taxon>
        <taxon>Thermofilum</taxon>
    </lineage>
</organism>
<evidence type="ECO:0000259" key="9">
    <source>
        <dbReference type="Pfam" id="PF01850"/>
    </source>
</evidence>
<comment type="function">
    <text evidence="8">Toxic component of a toxin-antitoxin (TA) system. An RNase.</text>
</comment>
<dbReference type="EMBL" id="DSAY01000118">
    <property type="protein sequence ID" value="HDP15432.1"/>
    <property type="molecule type" value="Genomic_DNA"/>
</dbReference>
<dbReference type="InterPro" id="IPR050556">
    <property type="entry name" value="Type_II_TA_system_RNase"/>
</dbReference>
<evidence type="ECO:0000256" key="7">
    <source>
        <dbReference type="ARBA" id="ARBA00038093"/>
    </source>
</evidence>
<evidence type="ECO:0000256" key="5">
    <source>
        <dbReference type="ARBA" id="ARBA00022801"/>
    </source>
</evidence>
<keyword evidence="4 8" id="KW-0479">Metal-binding</keyword>
<dbReference type="GO" id="GO:0090729">
    <property type="term" value="F:toxin activity"/>
    <property type="evidence" value="ECO:0007669"/>
    <property type="project" value="UniProtKB-KW"/>
</dbReference>
<evidence type="ECO:0000256" key="4">
    <source>
        <dbReference type="ARBA" id="ARBA00022723"/>
    </source>
</evidence>
<keyword evidence="3 8" id="KW-0540">Nuclease</keyword>
<keyword evidence="8" id="KW-0800">Toxin</keyword>
<feature type="domain" description="PIN" evidence="9">
    <location>
        <begin position="8"/>
        <end position="128"/>
    </location>
</feature>
<protein>
    <recommendedName>
        <fullName evidence="8">Ribonuclease VapC</fullName>
        <shortName evidence="8">RNase VapC</shortName>
        <ecNumber evidence="8">3.1.-.-</ecNumber>
    </recommendedName>
    <alternativeName>
        <fullName evidence="8">Putative toxin VapC</fullName>
    </alternativeName>
</protein>
<dbReference type="GO" id="GO:0016787">
    <property type="term" value="F:hydrolase activity"/>
    <property type="evidence" value="ECO:0007669"/>
    <property type="project" value="UniProtKB-KW"/>
</dbReference>
<dbReference type="CDD" id="cd09881">
    <property type="entry name" value="PIN_VapC4-5_FitB-like"/>
    <property type="match status" value="1"/>
</dbReference>
<gene>
    <name evidence="8" type="primary">vapC</name>
    <name evidence="10" type="ORF">ENN26_06660</name>
</gene>
<dbReference type="Pfam" id="PF01850">
    <property type="entry name" value="PIN"/>
    <property type="match status" value="1"/>
</dbReference>
<feature type="binding site" evidence="8">
    <location>
        <position position="102"/>
    </location>
    <ligand>
        <name>Mg(2+)</name>
        <dbReference type="ChEBI" id="CHEBI:18420"/>
    </ligand>
</feature>
<evidence type="ECO:0000256" key="6">
    <source>
        <dbReference type="ARBA" id="ARBA00022842"/>
    </source>
</evidence>
<evidence type="ECO:0000313" key="10">
    <source>
        <dbReference type="EMBL" id="HDP15432.1"/>
    </source>
</evidence>
<evidence type="ECO:0000256" key="2">
    <source>
        <dbReference type="ARBA" id="ARBA00022649"/>
    </source>
</evidence>
<dbReference type="EC" id="3.1.-.-" evidence="8"/>
<dbReference type="GO" id="GO:0000287">
    <property type="term" value="F:magnesium ion binding"/>
    <property type="evidence" value="ECO:0007669"/>
    <property type="project" value="UniProtKB-UniRule"/>
</dbReference>
<comment type="cofactor">
    <cofactor evidence="1 8">
        <name>Mg(2+)</name>
        <dbReference type="ChEBI" id="CHEBI:18420"/>
    </cofactor>
</comment>
<keyword evidence="6 8" id="KW-0460">Magnesium</keyword>
<dbReference type="AlphaFoldDB" id="A0A7C1GQ66"/>
<dbReference type="InterPro" id="IPR029060">
    <property type="entry name" value="PIN-like_dom_sf"/>
</dbReference>
<comment type="similarity">
    <text evidence="7 8">Belongs to the PINc/VapC protein family.</text>
</comment>
<accession>A0A7C1GQ66</accession>
<dbReference type="GO" id="GO:0004540">
    <property type="term" value="F:RNA nuclease activity"/>
    <property type="evidence" value="ECO:0007669"/>
    <property type="project" value="InterPro"/>
</dbReference>
<dbReference type="HAMAP" id="MF_00265">
    <property type="entry name" value="VapC_Nob1"/>
    <property type="match status" value="1"/>
</dbReference>
<keyword evidence="5 8" id="KW-0378">Hydrolase</keyword>
<dbReference type="PANTHER" id="PTHR33653">
    <property type="entry name" value="RIBONUCLEASE VAPC2"/>
    <property type="match status" value="1"/>
</dbReference>
<proteinExistence type="inferred from homology"/>
<reference evidence="10" key="1">
    <citation type="journal article" date="2020" name="mSystems">
        <title>Genome- and Community-Level Interaction Insights into Carbon Utilization and Element Cycling Functions of Hydrothermarchaeota in Hydrothermal Sediment.</title>
        <authorList>
            <person name="Zhou Z."/>
            <person name="Liu Y."/>
            <person name="Xu W."/>
            <person name="Pan J."/>
            <person name="Luo Z.H."/>
            <person name="Li M."/>
        </authorList>
    </citation>
    <scope>NUCLEOTIDE SEQUENCE [LARGE SCALE GENOMIC DNA]</scope>
    <source>
        <strain evidence="10">SpSt-116</strain>
    </source>
</reference>
<evidence type="ECO:0000256" key="8">
    <source>
        <dbReference type="HAMAP-Rule" id="MF_00265"/>
    </source>
</evidence>
<dbReference type="InterPro" id="IPR022907">
    <property type="entry name" value="VapC_family"/>
</dbReference>
<comment type="caution">
    <text evidence="10">The sequence shown here is derived from an EMBL/GenBank/DDBJ whole genome shotgun (WGS) entry which is preliminary data.</text>
</comment>
<evidence type="ECO:0000256" key="1">
    <source>
        <dbReference type="ARBA" id="ARBA00001946"/>
    </source>
</evidence>
<dbReference type="InterPro" id="IPR002716">
    <property type="entry name" value="PIN_dom"/>
</dbReference>
<sequence length="140" mass="15659">MEATNGTIVLDTDLIIDYLRGVKEAHELIENLKEQGAELATTAVNIFELAWGAFKISPTKLKDVYKLSKILKILPFSEREALKAGEEMGYLESIGMPVELRDAIIGTIARENGALIATGNARHFKRIRNLTVIEYKKQSR</sequence>
<feature type="binding site" evidence="8">
    <location>
        <position position="11"/>
    </location>
    <ligand>
        <name>Mg(2+)</name>
        <dbReference type="ChEBI" id="CHEBI:18420"/>
    </ligand>
</feature>
<evidence type="ECO:0000256" key="3">
    <source>
        <dbReference type="ARBA" id="ARBA00022722"/>
    </source>
</evidence>
<keyword evidence="2 8" id="KW-1277">Toxin-antitoxin system</keyword>